<dbReference type="AlphaFoldDB" id="A0A9J6FIT7"/>
<accession>A0A9J6FIT7</accession>
<keyword evidence="2" id="KW-0472">Membrane</keyword>
<organism evidence="4 5">
    <name type="scientific">Haemaphysalis longicornis</name>
    <name type="common">Bush tick</name>
    <dbReference type="NCBI Taxonomy" id="44386"/>
    <lineage>
        <taxon>Eukaryota</taxon>
        <taxon>Metazoa</taxon>
        <taxon>Ecdysozoa</taxon>
        <taxon>Arthropoda</taxon>
        <taxon>Chelicerata</taxon>
        <taxon>Arachnida</taxon>
        <taxon>Acari</taxon>
        <taxon>Parasitiformes</taxon>
        <taxon>Ixodida</taxon>
        <taxon>Ixodoidea</taxon>
        <taxon>Ixodidae</taxon>
        <taxon>Haemaphysalinae</taxon>
        <taxon>Haemaphysalis</taxon>
    </lineage>
</organism>
<feature type="region of interest" description="Disordered" evidence="1">
    <location>
        <begin position="1"/>
        <end position="20"/>
    </location>
</feature>
<keyword evidence="2" id="KW-1133">Transmembrane helix</keyword>
<dbReference type="PROSITE" id="PS50127">
    <property type="entry name" value="UBC_2"/>
    <property type="match status" value="1"/>
</dbReference>
<proteinExistence type="predicted"/>
<evidence type="ECO:0000313" key="4">
    <source>
        <dbReference type="EMBL" id="KAH9362241.1"/>
    </source>
</evidence>
<dbReference type="Proteomes" id="UP000821853">
    <property type="component" value="Chromosome 1"/>
</dbReference>
<feature type="transmembrane region" description="Helical" evidence="2">
    <location>
        <begin position="62"/>
        <end position="81"/>
    </location>
</feature>
<feature type="domain" description="UBC core" evidence="3">
    <location>
        <begin position="43"/>
        <end position="191"/>
    </location>
</feature>
<dbReference type="EMBL" id="JABSTR010000001">
    <property type="protein sequence ID" value="KAH9362241.1"/>
    <property type="molecule type" value="Genomic_DNA"/>
</dbReference>
<reference evidence="4 5" key="1">
    <citation type="journal article" date="2020" name="Cell">
        <title>Large-Scale Comparative Analyses of Tick Genomes Elucidate Their Genetic Diversity and Vector Capacities.</title>
        <authorList>
            <consortium name="Tick Genome and Microbiome Consortium (TIGMIC)"/>
            <person name="Jia N."/>
            <person name="Wang J."/>
            <person name="Shi W."/>
            <person name="Du L."/>
            <person name="Sun Y."/>
            <person name="Zhan W."/>
            <person name="Jiang J.F."/>
            <person name="Wang Q."/>
            <person name="Zhang B."/>
            <person name="Ji P."/>
            <person name="Bell-Sakyi L."/>
            <person name="Cui X.M."/>
            <person name="Yuan T.T."/>
            <person name="Jiang B.G."/>
            <person name="Yang W.F."/>
            <person name="Lam T.T."/>
            <person name="Chang Q.C."/>
            <person name="Ding S.J."/>
            <person name="Wang X.J."/>
            <person name="Zhu J.G."/>
            <person name="Ruan X.D."/>
            <person name="Zhao L."/>
            <person name="Wei J.T."/>
            <person name="Ye R.Z."/>
            <person name="Que T.C."/>
            <person name="Du C.H."/>
            <person name="Zhou Y.H."/>
            <person name="Cheng J.X."/>
            <person name="Dai P.F."/>
            <person name="Guo W.B."/>
            <person name="Han X.H."/>
            <person name="Huang E.J."/>
            <person name="Li L.F."/>
            <person name="Wei W."/>
            <person name="Gao Y.C."/>
            <person name="Liu J.Z."/>
            <person name="Shao H.Z."/>
            <person name="Wang X."/>
            <person name="Wang C.C."/>
            <person name="Yang T.C."/>
            <person name="Huo Q.B."/>
            <person name="Li W."/>
            <person name="Chen H.Y."/>
            <person name="Chen S.E."/>
            <person name="Zhou L.G."/>
            <person name="Ni X.B."/>
            <person name="Tian J.H."/>
            <person name="Sheng Y."/>
            <person name="Liu T."/>
            <person name="Pan Y.S."/>
            <person name="Xia L.Y."/>
            <person name="Li J."/>
            <person name="Zhao F."/>
            <person name="Cao W.C."/>
        </authorList>
    </citation>
    <scope>NUCLEOTIDE SEQUENCE [LARGE SCALE GENOMIC DNA]</scope>
    <source>
        <strain evidence="4">HaeL-2018</strain>
    </source>
</reference>
<dbReference type="InterPro" id="IPR050113">
    <property type="entry name" value="Ub_conjugating_enzyme"/>
</dbReference>
<evidence type="ECO:0000259" key="3">
    <source>
        <dbReference type="PROSITE" id="PS50127"/>
    </source>
</evidence>
<protein>
    <recommendedName>
        <fullName evidence="3">UBC core domain-containing protein</fullName>
    </recommendedName>
</protein>
<dbReference type="PANTHER" id="PTHR24067">
    <property type="entry name" value="UBIQUITIN-CONJUGATING ENZYME E2"/>
    <property type="match status" value="1"/>
</dbReference>
<evidence type="ECO:0000313" key="5">
    <source>
        <dbReference type="Proteomes" id="UP000821853"/>
    </source>
</evidence>
<comment type="caution">
    <text evidence="4">The sequence shown here is derived from an EMBL/GenBank/DDBJ whole genome shotgun (WGS) entry which is preliminary data.</text>
</comment>
<dbReference type="OrthoDB" id="5596422at2759"/>
<dbReference type="InterPro" id="IPR000608">
    <property type="entry name" value="UBC"/>
</dbReference>
<dbReference type="SMART" id="SM00212">
    <property type="entry name" value="UBCc"/>
    <property type="match status" value="1"/>
</dbReference>
<dbReference type="Gene3D" id="3.10.110.10">
    <property type="entry name" value="Ubiquitin Conjugating Enzyme"/>
    <property type="match status" value="1"/>
</dbReference>
<evidence type="ECO:0000256" key="1">
    <source>
        <dbReference type="SAM" id="MobiDB-lite"/>
    </source>
</evidence>
<dbReference type="InterPro" id="IPR016135">
    <property type="entry name" value="UBQ-conjugating_enzyme/RWD"/>
</dbReference>
<dbReference type="Pfam" id="PF00179">
    <property type="entry name" value="UQ_con"/>
    <property type="match status" value="1"/>
</dbReference>
<keyword evidence="2" id="KW-0812">Transmembrane</keyword>
<dbReference type="SUPFAM" id="SSF54495">
    <property type="entry name" value="UBC-like"/>
    <property type="match status" value="1"/>
</dbReference>
<dbReference type="CDD" id="cd23814">
    <property type="entry name" value="UEV_AKTIP"/>
    <property type="match status" value="1"/>
</dbReference>
<gene>
    <name evidence="4" type="ORF">HPB48_002219</name>
</gene>
<keyword evidence="5" id="KW-1185">Reference proteome</keyword>
<name>A0A9J6FIT7_HAELO</name>
<sequence>MHCSDPTHNSRKMLPATPERVGGRCLPPLEQDNQGGHAYGRVFLEYSLMSEYLLLMKQQLSGVYVMPSASSAFMWFGVLFIRQGLYQGGVFRFTLHIPDNYPDGDCPDLVFEPPVFHPLIDASTGEMDIKRSFLKWRKNVNYLWQVLLCARRAFYKIETQMPLNPEAATLYEQNVEQFKLKVAESLACCEQRLYEQPSRDDSHALHFLPWDAIVQERVAQRHILDKVDSGEETPEDSPSSIGLTWVKRGCMQVFSKTAS</sequence>
<evidence type="ECO:0000256" key="2">
    <source>
        <dbReference type="SAM" id="Phobius"/>
    </source>
</evidence>
<dbReference type="OMA" id="WGFPEWR"/>
<dbReference type="VEuPathDB" id="VectorBase:HLOH_064087"/>